<keyword evidence="2" id="KW-1185">Reference proteome</keyword>
<gene>
    <name evidence="1" type="ORF">ACFYKT_01050</name>
</gene>
<accession>A0ABW6JVV7</accession>
<proteinExistence type="predicted"/>
<comment type="caution">
    <text evidence="1">The sequence shown here is derived from an EMBL/GenBank/DDBJ whole genome shotgun (WGS) entry which is preliminary data.</text>
</comment>
<sequence>MAIGKQSAMMDHTLLELSRRNGHRSQQKPTVLALITTHLLGLESGLSYLRRLNDEEVIIRFSAEEEVLTQFPISNLIKTIGNDDWIPHHSLSERILNQVDIIFIPILSFSIVSDILSFNEQRPFVRLILKALLTGKKVLALKAGADPYHPLWRINGLDKSTTELKRSLNKQMLQLKSFGIILIEESEQVPVHLDNKRKNTIITEATIQSIYQLNQSQFIISNETIITPLARDKAKELNIELIFE</sequence>
<reference evidence="1 2" key="1">
    <citation type="submission" date="2024-08" db="EMBL/GenBank/DDBJ databases">
        <title>Two novel Cytobacillus novel species.</title>
        <authorList>
            <person name="Liu G."/>
        </authorList>
    </citation>
    <scope>NUCLEOTIDE SEQUENCE [LARGE SCALE GENOMIC DNA]</scope>
    <source>
        <strain evidence="1 2">FJAT-53684</strain>
    </source>
</reference>
<name>A0ABW6JVV7_9BACI</name>
<dbReference type="RefSeq" id="WP_389214178.1">
    <property type="nucleotide sequence ID" value="NZ_JBIACJ010000001.1"/>
</dbReference>
<evidence type="ECO:0008006" key="3">
    <source>
        <dbReference type="Google" id="ProtNLM"/>
    </source>
</evidence>
<evidence type="ECO:0000313" key="1">
    <source>
        <dbReference type="EMBL" id="MFE8694938.1"/>
    </source>
</evidence>
<dbReference type="EMBL" id="JBIACJ010000001">
    <property type="protein sequence ID" value="MFE8694938.1"/>
    <property type="molecule type" value="Genomic_DNA"/>
</dbReference>
<dbReference type="Proteomes" id="UP001601058">
    <property type="component" value="Unassembled WGS sequence"/>
</dbReference>
<protein>
    <recommendedName>
        <fullName evidence="3">Flavoprotein domain-containing protein</fullName>
    </recommendedName>
</protein>
<organism evidence="1 2">
    <name type="scientific">Cytobacillus mangrovibacter</name>
    <dbReference type="NCBI Taxonomy" id="3299024"/>
    <lineage>
        <taxon>Bacteria</taxon>
        <taxon>Bacillati</taxon>
        <taxon>Bacillota</taxon>
        <taxon>Bacilli</taxon>
        <taxon>Bacillales</taxon>
        <taxon>Bacillaceae</taxon>
        <taxon>Cytobacillus</taxon>
    </lineage>
</organism>
<evidence type="ECO:0000313" key="2">
    <source>
        <dbReference type="Proteomes" id="UP001601058"/>
    </source>
</evidence>